<sequence>MSFGMYSRKYPWIVDNPAEIGSIDIREAHILWNPGDNPFNYLPGEKHPGTFVKVFRFKSREDNKFQNDRDYRGYADTGACWVDWKHRPIEDLVTECKEMMIEFMVRGMDPILITREFGKIRQIVDEGAKSFWMGRCLSMAYQGLALDCLEQWDLGLEEENNG</sequence>
<dbReference type="EMBL" id="GG693853">
    <property type="protein sequence ID" value="EES53858.1"/>
    <property type="molecule type" value="Genomic_DNA"/>
</dbReference>
<accession>C6HUC5</accession>
<organism evidence="1 2">
    <name type="scientific">Leptospirillum ferrodiazotrophum</name>
    <dbReference type="NCBI Taxonomy" id="412449"/>
    <lineage>
        <taxon>Bacteria</taxon>
        <taxon>Pseudomonadati</taxon>
        <taxon>Nitrospirota</taxon>
        <taxon>Nitrospiria</taxon>
        <taxon>Nitrospirales</taxon>
        <taxon>Nitrospiraceae</taxon>
        <taxon>Leptospirillum</taxon>
    </lineage>
</organism>
<evidence type="ECO:0000313" key="1">
    <source>
        <dbReference type="EMBL" id="EES53858.1"/>
    </source>
</evidence>
<protein>
    <submittedName>
        <fullName evidence="1">Uncharacterized protein</fullName>
    </submittedName>
</protein>
<keyword evidence="2" id="KW-1185">Reference proteome</keyword>
<reference evidence="1 2" key="1">
    <citation type="journal article" date="2009" name="Appl. Environ. Microbiol.">
        <title>Community genomic and proteomic analyses of chemoautotrophic iron-oxidizing "Leptospirillum rubarum" (Group II) and "Leptospirillum ferrodiazotrophum" (Group III) bacteria in acid mine drainage biofilms.</title>
        <authorList>
            <person name="Goltsman D.S."/>
            <person name="Denef V.J."/>
            <person name="Singer S.W."/>
            <person name="VerBerkmoes N.C."/>
            <person name="Lefsrud M."/>
            <person name="Mueller R.S."/>
            <person name="Dick G.J."/>
            <person name="Sun C.L."/>
            <person name="Wheeler K.E."/>
            <person name="Zemla A."/>
            <person name="Baker B.J."/>
            <person name="Hauser L."/>
            <person name="Land M."/>
            <person name="Shah M.B."/>
            <person name="Thelen M.P."/>
            <person name="Hettich R.L."/>
            <person name="Banfield J.F."/>
        </authorList>
    </citation>
    <scope>NUCLEOTIDE SEQUENCE [LARGE SCALE GENOMIC DNA]</scope>
</reference>
<proteinExistence type="predicted"/>
<dbReference type="AlphaFoldDB" id="C6HUC5"/>
<name>C6HUC5_9BACT</name>
<evidence type="ECO:0000313" key="2">
    <source>
        <dbReference type="Proteomes" id="UP000009374"/>
    </source>
</evidence>
<gene>
    <name evidence="1" type="ORF">UBAL3_48660072</name>
</gene>
<dbReference type="Proteomes" id="UP000009374">
    <property type="component" value="Unassembled WGS sequence"/>
</dbReference>